<keyword evidence="21" id="KW-1185">Reference proteome</keyword>
<dbReference type="InterPro" id="IPR008918">
    <property type="entry name" value="HhH2"/>
</dbReference>
<dbReference type="Pfam" id="PF01612">
    <property type="entry name" value="DNA_pol_A_exo1"/>
    <property type="match status" value="1"/>
</dbReference>
<dbReference type="PROSITE" id="PS00447">
    <property type="entry name" value="DNA_POLYMERASE_A"/>
    <property type="match status" value="1"/>
</dbReference>
<dbReference type="Gene3D" id="3.30.420.10">
    <property type="entry name" value="Ribonuclease H-like superfamily/Ribonuclease H"/>
    <property type="match status" value="1"/>
</dbReference>
<evidence type="ECO:0000256" key="13">
    <source>
        <dbReference type="ARBA" id="ARBA00023204"/>
    </source>
</evidence>
<dbReference type="InterPro" id="IPR001098">
    <property type="entry name" value="DNA-dir_DNA_pol_A_palm_dom"/>
</dbReference>
<dbReference type="GO" id="GO:0006261">
    <property type="term" value="P:DNA-templated DNA replication"/>
    <property type="evidence" value="ECO:0007669"/>
    <property type="project" value="UniProtKB-UniRule"/>
</dbReference>
<comment type="function">
    <text evidence="16">In addition to polymerase activity, this DNA polymerase exhibits 3'-5' and 5'-3' exonuclease activity.</text>
</comment>
<dbReference type="CDD" id="cd09898">
    <property type="entry name" value="H3TH_53EXO"/>
    <property type="match status" value="1"/>
</dbReference>
<evidence type="ECO:0000256" key="14">
    <source>
        <dbReference type="ARBA" id="ARBA00049244"/>
    </source>
</evidence>
<dbReference type="InterPro" id="IPR036279">
    <property type="entry name" value="5-3_exonuclease_C_sf"/>
</dbReference>
<gene>
    <name evidence="16 20" type="primary">polA</name>
    <name evidence="20" type="ORF">Pla163_14480</name>
</gene>
<dbReference type="PANTHER" id="PTHR10133:SF27">
    <property type="entry name" value="DNA POLYMERASE NU"/>
    <property type="match status" value="1"/>
</dbReference>
<feature type="domain" description="3'-5' exonuclease" evidence="17">
    <location>
        <begin position="299"/>
        <end position="484"/>
    </location>
</feature>
<dbReference type="AlphaFoldDB" id="A0A518CYN0"/>
<keyword evidence="6 16" id="KW-0235">DNA replication</keyword>
<dbReference type="GO" id="GO:0008409">
    <property type="term" value="F:5'-3' exonuclease activity"/>
    <property type="evidence" value="ECO:0007669"/>
    <property type="project" value="UniProtKB-UniRule"/>
</dbReference>
<evidence type="ECO:0000256" key="8">
    <source>
        <dbReference type="ARBA" id="ARBA00022763"/>
    </source>
</evidence>
<dbReference type="InterPro" id="IPR002562">
    <property type="entry name" value="3'-5'_exonuclease_dom"/>
</dbReference>
<keyword evidence="12 16" id="KW-0238">DNA-binding</keyword>
<dbReference type="Gene3D" id="1.20.1060.10">
    <property type="entry name" value="Taq DNA Polymerase, Chain T, domain 4"/>
    <property type="match status" value="1"/>
</dbReference>
<name>A0A518CYN0_9BACT</name>
<dbReference type="Gene3D" id="1.10.150.20">
    <property type="entry name" value="5' to 3' exonuclease, C-terminal subdomain"/>
    <property type="match status" value="2"/>
</dbReference>
<dbReference type="SMART" id="SM00482">
    <property type="entry name" value="POLAc"/>
    <property type="match status" value="1"/>
</dbReference>
<dbReference type="InterPro" id="IPR036397">
    <property type="entry name" value="RNaseH_sf"/>
</dbReference>
<dbReference type="EMBL" id="CP036290">
    <property type="protein sequence ID" value="QDU84341.1"/>
    <property type="molecule type" value="Genomic_DNA"/>
</dbReference>
<evidence type="ECO:0000256" key="6">
    <source>
        <dbReference type="ARBA" id="ARBA00022705"/>
    </source>
</evidence>
<evidence type="ECO:0000256" key="5">
    <source>
        <dbReference type="ARBA" id="ARBA00022695"/>
    </source>
</evidence>
<evidence type="ECO:0000259" key="18">
    <source>
        <dbReference type="SMART" id="SM00475"/>
    </source>
</evidence>
<dbReference type="SUPFAM" id="SSF56672">
    <property type="entry name" value="DNA/RNA polymerases"/>
    <property type="match status" value="1"/>
</dbReference>
<dbReference type="PRINTS" id="PR00868">
    <property type="entry name" value="DNAPOLI"/>
</dbReference>
<accession>A0A518CYN0</accession>
<evidence type="ECO:0000256" key="12">
    <source>
        <dbReference type="ARBA" id="ARBA00023125"/>
    </source>
</evidence>
<dbReference type="EC" id="2.7.7.7" evidence="2 15"/>
<dbReference type="InterPro" id="IPR043502">
    <property type="entry name" value="DNA/RNA_pol_sf"/>
</dbReference>
<dbReference type="Gene3D" id="3.40.50.1010">
    <property type="entry name" value="5'-nuclease"/>
    <property type="match status" value="1"/>
</dbReference>
<reference evidence="20 21" key="1">
    <citation type="submission" date="2019-02" db="EMBL/GenBank/DDBJ databases">
        <title>Deep-cultivation of Planctomycetes and their phenomic and genomic characterization uncovers novel biology.</title>
        <authorList>
            <person name="Wiegand S."/>
            <person name="Jogler M."/>
            <person name="Boedeker C."/>
            <person name="Pinto D."/>
            <person name="Vollmers J."/>
            <person name="Rivas-Marin E."/>
            <person name="Kohn T."/>
            <person name="Peeters S.H."/>
            <person name="Heuer A."/>
            <person name="Rast P."/>
            <person name="Oberbeckmann S."/>
            <person name="Bunk B."/>
            <person name="Jeske O."/>
            <person name="Meyerdierks A."/>
            <person name="Storesund J.E."/>
            <person name="Kallscheuer N."/>
            <person name="Luecker S."/>
            <person name="Lage O.M."/>
            <person name="Pohl T."/>
            <person name="Merkel B.J."/>
            <person name="Hornburger P."/>
            <person name="Mueller R.-W."/>
            <person name="Bruemmer F."/>
            <person name="Labrenz M."/>
            <person name="Spormann A.M."/>
            <person name="Op den Camp H."/>
            <person name="Overmann J."/>
            <person name="Amann R."/>
            <person name="Jetten M.S.M."/>
            <person name="Mascher T."/>
            <person name="Medema M.H."/>
            <person name="Devos D.P."/>
            <person name="Kaster A.-K."/>
            <person name="Ovreas L."/>
            <person name="Rohde M."/>
            <person name="Galperin M.Y."/>
            <person name="Jogler C."/>
        </authorList>
    </citation>
    <scope>NUCLEOTIDE SEQUENCE [LARGE SCALE GENOMIC DNA]</scope>
    <source>
        <strain evidence="20 21">Pla163</strain>
    </source>
</reference>
<evidence type="ECO:0000313" key="21">
    <source>
        <dbReference type="Proteomes" id="UP000319342"/>
    </source>
</evidence>
<evidence type="ECO:0000256" key="10">
    <source>
        <dbReference type="ARBA" id="ARBA00022839"/>
    </source>
</evidence>
<dbReference type="SMART" id="SM00475">
    <property type="entry name" value="53EXOc"/>
    <property type="match status" value="1"/>
</dbReference>
<evidence type="ECO:0000256" key="15">
    <source>
        <dbReference type="NCBIfam" id="TIGR00593"/>
    </source>
</evidence>
<keyword evidence="7" id="KW-0540">Nuclease</keyword>
<dbReference type="SUPFAM" id="SSF53098">
    <property type="entry name" value="Ribonuclease H-like"/>
    <property type="match status" value="1"/>
</dbReference>
<dbReference type="SMART" id="SM00279">
    <property type="entry name" value="HhH2"/>
    <property type="match status" value="1"/>
</dbReference>
<dbReference type="NCBIfam" id="TIGR00593">
    <property type="entry name" value="pola"/>
    <property type="match status" value="1"/>
</dbReference>
<dbReference type="GO" id="GO:0003887">
    <property type="term" value="F:DNA-directed DNA polymerase activity"/>
    <property type="evidence" value="ECO:0007669"/>
    <property type="project" value="UniProtKB-UniRule"/>
</dbReference>
<keyword evidence="11 16" id="KW-0239">DNA-directed DNA polymerase</keyword>
<comment type="catalytic activity">
    <reaction evidence="14 16">
        <text>DNA(n) + a 2'-deoxyribonucleoside 5'-triphosphate = DNA(n+1) + diphosphate</text>
        <dbReference type="Rhea" id="RHEA:22508"/>
        <dbReference type="Rhea" id="RHEA-COMP:17339"/>
        <dbReference type="Rhea" id="RHEA-COMP:17340"/>
        <dbReference type="ChEBI" id="CHEBI:33019"/>
        <dbReference type="ChEBI" id="CHEBI:61560"/>
        <dbReference type="ChEBI" id="CHEBI:173112"/>
        <dbReference type="EC" id="2.7.7.7"/>
    </reaction>
</comment>
<evidence type="ECO:0000256" key="16">
    <source>
        <dbReference type="RuleBase" id="RU004460"/>
    </source>
</evidence>
<evidence type="ECO:0000256" key="7">
    <source>
        <dbReference type="ARBA" id="ARBA00022722"/>
    </source>
</evidence>
<dbReference type="FunFam" id="1.20.1060.10:FF:000001">
    <property type="entry name" value="DNA polymerase I"/>
    <property type="match status" value="1"/>
</dbReference>
<keyword evidence="9 16" id="KW-0378">Hydrolase</keyword>
<evidence type="ECO:0000256" key="2">
    <source>
        <dbReference type="ARBA" id="ARBA00012417"/>
    </source>
</evidence>
<dbReference type="FunFam" id="1.10.150.20:FF:000002">
    <property type="entry name" value="DNA polymerase I"/>
    <property type="match status" value="1"/>
</dbReference>
<evidence type="ECO:0000256" key="4">
    <source>
        <dbReference type="ARBA" id="ARBA00022679"/>
    </source>
</evidence>
<protein>
    <recommendedName>
        <fullName evidence="3 15">DNA polymerase I</fullName>
        <ecNumber evidence="2 15">2.7.7.7</ecNumber>
    </recommendedName>
</protein>
<sequence length="904" mass="100007">MSRLFLLDGTALAFRSHFAFARSGLTTADGRPTGATYGFTMVLRRLLEEERPDLIAVAFDAKGPTFRHEQYAEYKATRERAPEDMVAQLDDLREVVRGHGITLFEVPGYEADDVIGTLAKAGEAAGHEVMIVTGDKDFMQLVSDHVKLYNVFKKGEALVIEDAAAVEAKFGCTPDRVIDVLAIMGDSSDNVPGVKGIGEKGAAKLIQDHGSVAGVLEHLGDLSPKMAEKIEQSRDLLLLSRELVTIDTHVPLDPGLDGVGPAEPDVERLAELFQRMQFRTLLEQMHARSGGADEVERAYTQVRDLDGLAAMEKQLVESGRFSVDTETTGLDPLAVDLVGVSFADAPGRAWYVPFNADPPVDPDGPKALLGRLERLLTDPKLERIAQNAKYDWLVFRHQGLELPPVDFDTLIASFCAAGTRRAHNLDALSLHFFGLSKIPTKDLIGSGAKQITMAEVPVDQVADYACEDADCTFRLSDVLAKEVEEEEVGPLVYDLELPLVDVLVRMQAEGIRLDEKLLAEYSKELTGEIALLETAIHDLAGEVFNINSTKALGHILFEKLEIQNEAGVKRVKRTKTGYSTDAATLNDNYAGVEIVAKLLEYRELTKLKSTYVDALPRYVNPHTHRVHCSFSQVVAATGRLACSDPNLQNIPVRTEKGRRLRRAFVPREPDEHGNWTFLAADYSQIELRVMAHLSGDEKMIQAFVDGKDIHAQTAAIVFDVMPELITREMRSQAKVINFGLLYGMGPQRLARETDMSVNEAKKFIEKYFASFPSVKGWMEALLEEARRTGYVETLAGRKRHVADLSSENSRQRSFAENAAVNTPVQGSAADIIKRAMLAVDARLREEGLATRMLLQVHDELLLEVPDSEKELAEQLVVECMENAWELSVPLVVDRGWGANWLEAH</sequence>
<dbReference type="Pfam" id="PF02739">
    <property type="entry name" value="5_3_exonuc_N"/>
    <property type="match status" value="1"/>
</dbReference>
<dbReference type="SMART" id="SM00474">
    <property type="entry name" value="35EXOc"/>
    <property type="match status" value="1"/>
</dbReference>
<dbReference type="NCBIfam" id="NF004397">
    <property type="entry name" value="PRK05755.1"/>
    <property type="match status" value="1"/>
</dbReference>
<dbReference type="GO" id="GO:0008408">
    <property type="term" value="F:3'-5' exonuclease activity"/>
    <property type="evidence" value="ECO:0007669"/>
    <property type="project" value="UniProtKB-UniRule"/>
</dbReference>
<evidence type="ECO:0000259" key="19">
    <source>
        <dbReference type="SMART" id="SM00482"/>
    </source>
</evidence>
<dbReference type="Proteomes" id="UP000319342">
    <property type="component" value="Chromosome"/>
</dbReference>
<dbReference type="InterPro" id="IPR019760">
    <property type="entry name" value="DNA-dir_DNA_pol_A_CS"/>
</dbReference>
<dbReference type="InterPro" id="IPR002421">
    <property type="entry name" value="5-3_exonuclease"/>
</dbReference>
<dbReference type="Pfam" id="PF00476">
    <property type="entry name" value="DNA_pol_A"/>
    <property type="match status" value="1"/>
</dbReference>
<organism evidence="20 21">
    <name type="scientific">Rohdeia mirabilis</name>
    <dbReference type="NCBI Taxonomy" id="2528008"/>
    <lineage>
        <taxon>Bacteria</taxon>
        <taxon>Pseudomonadati</taxon>
        <taxon>Planctomycetota</taxon>
        <taxon>Planctomycetia</taxon>
        <taxon>Planctomycetia incertae sedis</taxon>
        <taxon>Rohdeia</taxon>
    </lineage>
</organism>
<dbReference type="CDD" id="cd06139">
    <property type="entry name" value="DNA_polA_I_Ecoli_like_exo"/>
    <property type="match status" value="1"/>
</dbReference>
<evidence type="ECO:0000256" key="11">
    <source>
        <dbReference type="ARBA" id="ARBA00022932"/>
    </source>
</evidence>
<dbReference type="SUPFAM" id="SSF88723">
    <property type="entry name" value="PIN domain-like"/>
    <property type="match status" value="1"/>
</dbReference>
<keyword evidence="10 16" id="KW-0269">Exonuclease</keyword>
<comment type="similarity">
    <text evidence="1 16">Belongs to the DNA polymerase type-A family.</text>
</comment>
<dbReference type="SUPFAM" id="SSF47807">
    <property type="entry name" value="5' to 3' exonuclease, C-terminal subdomain"/>
    <property type="match status" value="1"/>
</dbReference>
<dbReference type="OrthoDB" id="9806424at2"/>
<dbReference type="CDD" id="cd08637">
    <property type="entry name" value="DNA_pol_A_pol_I_C"/>
    <property type="match status" value="1"/>
</dbReference>
<dbReference type="GO" id="GO:0006302">
    <property type="term" value="P:double-strand break repair"/>
    <property type="evidence" value="ECO:0007669"/>
    <property type="project" value="TreeGrafter"/>
</dbReference>
<evidence type="ECO:0000259" key="17">
    <source>
        <dbReference type="SMART" id="SM00474"/>
    </source>
</evidence>
<dbReference type="CDD" id="cd09859">
    <property type="entry name" value="PIN_53EXO"/>
    <property type="match status" value="1"/>
</dbReference>
<dbReference type="InterPro" id="IPR029060">
    <property type="entry name" value="PIN-like_dom_sf"/>
</dbReference>
<evidence type="ECO:0000256" key="3">
    <source>
        <dbReference type="ARBA" id="ARBA00020311"/>
    </source>
</evidence>
<dbReference type="InterPro" id="IPR020046">
    <property type="entry name" value="5-3_exonucl_a-hlix_arch_N"/>
</dbReference>
<dbReference type="FunFam" id="3.40.50.1010:FF:000001">
    <property type="entry name" value="DNA polymerase I"/>
    <property type="match status" value="1"/>
</dbReference>
<dbReference type="InterPro" id="IPR018320">
    <property type="entry name" value="DNA_polymerase_1"/>
</dbReference>
<evidence type="ECO:0000256" key="9">
    <source>
        <dbReference type="ARBA" id="ARBA00022801"/>
    </source>
</evidence>
<feature type="domain" description="5'-3' exonuclease" evidence="18">
    <location>
        <begin position="2"/>
        <end position="262"/>
    </location>
</feature>
<keyword evidence="8 16" id="KW-0227">DNA damage</keyword>
<keyword evidence="4 16" id="KW-0808">Transferase</keyword>
<dbReference type="RefSeq" id="WP_145185701.1">
    <property type="nucleotide sequence ID" value="NZ_CP036290.1"/>
</dbReference>
<dbReference type="InterPro" id="IPR012337">
    <property type="entry name" value="RNaseH-like_sf"/>
</dbReference>
<evidence type="ECO:0000313" key="20">
    <source>
        <dbReference type="EMBL" id="QDU84341.1"/>
    </source>
</evidence>
<keyword evidence="13 16" id="KW-0234">DNA repair</keyword>
<dbReference type="InterPro" id="IPR002298">
    <property type="entry name" value="DNA_polymerase_A"/>
</dbReference>
<dbReference type="InterPro" id="IPR020045">
    <property type="entry name" value="DNA_polI_H3TH"/>
</dbReference>
<dbReference type="Pfam" id="PF01367">
    <property type="entry name" value="5_3_exonuc"/>
    <property type="match status" value="1"/>
</dbReference>
<dbReference type="GO" id="GO:0003677">
    <property type="term" value="F:DNA binding"/>
    <property type="evidence" value="ECO:0007669"/>
    <property type="project" value="UniProtKB-UniRule"/>
</dbReference>
<dbReference type="Gene3D" id="3.30.70.370">
    <property type="match status" value="1"/>
</dbReference>
<proteinExistence type="inferred from homology"/>
<keyword evidence="5 16" id="KW-0548">Nucleotidyltransferase</keyword>
<dbReference type="PANTHER" id="PTHR10133">
    <property type="entry name" value="DNA POLYMERASE I"/>
    <property type="match status" value="1"/>
</dbReference>
<feature type="domain" description="DNA-directed DNA polymerase family A palm" evidence="19">
    <location>
        <begin position="657"/>
        <end position="868"/>
    </location>
</feature>
<dbReference type="FunFam" id="1.10.150.20:FF:000003">
    <property type="entry name" value="DNA polymerase I"/>
    <property type="match status" value="1"/>
</dbReference>
<evidence type="ECO:0000256" key="1">
    <source>
        <dbReference type="ARBA" id="ARBA00007705"/>
    </source>
</evidence>